<evidence type="ECO:0000313" key="6">
    <source>
        <dbReference type="Proteomes" id="UP000317036"/>
    </source>
</evidence>
<dbReference type="RefSeq" id="WP_144850271.1">
    <property type="nucleotide sequence ID" value="NZ_VNJI01000026.1"/>
</dbReference>
<dbReference type="InterPro" id="IPR020084">
    <property type="entry name" value="NUDIX_hydrolase_CS"/>
</dbReference>
<proteinExistence type="inferred from homology"/>
<dbReference type="Gene3D" id="3.90.79.10">
    <property type="entry name" value="Nucleoside Triphosphate Pyrophosphohydrolase"/>
    <property type="match status" value="1"/>
</dbReference>
<organism evidence="5 6">
    <name type="scientific">Paenibacillus cremeus</name>
    <dbReference type="NCBI Taxonomy" id="2163881"/>
    <lineage>
        <taxon>Bacteria</taxon>
        <taxon>Bacillati</taxon>
        <taxon>Bacillota</taxon>
        <taxon>Bacilli</taxon>
        <taxon>Bacillales</taxon>
        <taxon>Paenibacillaceae</taxon>
        <taxon>Paenibacillus</taxon>
    </lineage>
</organism>
<gene>
    <name evidence="5" type="ORF">FPZ49_20230</name>
</gene>
<evidence type="ECO:0000256" key="2">
    <source>
        <dbReference type="ARBA" id="ARBA00022801"/>
    </source>
</evidence>
<dbReference type="GO" id="GO:0016787">
    <property type="term" value="F:hydrolase activity"/>
    <property type="evidence" value="ECO:0007669"/>
    <property type="project" value="UniProtKB-KW"/>
</dbReference>
<dbReference type="EMBL" id="VNJI01000026">
    <property type="protein sequence ID" value="TVY08230.1"/>
    <property type="molecule type" value="Genomic_DNA"/>
</dbReference>
<comment type="caution">
    <text evidence="5">The sequence shown here is derived from an EMBL/GenBank/DDBJ whole genome shotgun (WGS) entry which is preliminary data.</text>
</comment>
<dbReference type="InterPro" id="IPR020476">
    <property type="entry name" value="Nudix_hydrolase"/>
</dbReference>
<dbReference type="SUPFAM" id="SSF55811">
    <property type="entry name" value="Nudix"/>
    <property type="match status" value="1"/>
</dbReference>
<name>A0A559K7W7_9BACL</name>
<accession>A0A559K7W7</accession>
<reference evidence="5 6" key="1">
    <citation type="submission" date="2019-07" db="EMBL/GenBank/DDBJ databases">
        <authorList>
            <person name="Kim J."/>
        </authorList>
    </citation>
    <scope>NUCLEOTIDE SEQUENCE [LARGE SCALE GENOMIC DNA]</scope>
    <source>
        <strain evidence="5 6">JC52</strain>
    </source>
</reference>
<evidence type="ECO:0000259" key="4">
    <source>
        <dbReference type="PROSITE" id="PS51462"/>
    </source>
</evidence>
<comment type="cofactor">
    <cofactor evidence="1">
        <name>Mg(2+)</name>
        <dbReference type="ChEBI" id="CHEBI:18420"/>
    </cofactor>
</comment>
<dbReference type="PANTHER" id="PTHR43046:SF16">
    <property type="entry name" value="ADP-RIBOSE PYROPHOSPHATASE YJHB-RELATED"/>
    <property type="match status" value="1"/>
</dbReference>
<evidence type="ECO:0000313" key="5">
    <source>
        <dbReference type="EMBL" id="TVY08230.1"/>
    </source>
</evidence>
<dbReference type="PROSITE" id="PS00893">
    <property type="entry name" value="NUDIX_BOX"/>
    <property type="match status" value="1"/>
</dbReference>
<evidence type="ECO:0000256" key="1">
    <source>
        <dbReference type="ARBA" id="ARBA00001946"/>
    </source>
</evidence>
<dbReference type="OrthoDB" id="511483at2"/>
<protein>
    <submittedName>
        <fullName evidence="5">NUDIX domain-containing protein</fullName>
    </submittedName>
</protein>
<dbReference type="PANTHER" id="PTHR43046">
    <property type="entry name" value="GDP-MANNOSE MANNOSYL HYDROLASE"/>
    <property type="match status" value="1"/>
</dbReference>
<dbReference type="Proteomes" id="UP000317036">
    <property type="component" value="Unassembled WGS sequence"/>
</dbReference>
<dbReference type="PRINTS" id="PR00502">
    <property type="entry name" value="NUDIXFAMILY"/>
</dbReference>
<comment type="similarity">
    <text evidence="3">Belongs to the Nudix hydrolase family.</text>
</comment>
<dbReference type="AlphaFoldDB" id="A0A559K7W7"/>
<sequence>MAHKLAAGVVVLKDDAVLLVKDHSGWSLPKGSTENGEIFLQAAEREAYEETGLK</sequence>
<dbReference type="InterPro" id="IPR000086">
    <property type="entry name" value="NUDIX_hydrolase_dom"/>
</dbReference>
<dbReference type="PROSITE" id="PS51462">
    <property type="entry name" value="NUDIX"/>
    <property type="match status" value="1"/>
</dbReference>
<keyword evidence="6" id="KW-1185">Reference proteome</keyword>
<dbReference type="Pfam" id="PF00293">
    <property type="entry name" value="NUDIX"/>
    <property type="match status" value="1"/>
</dbReference>
<evidence type="ECO:0000256" key="3">
    <source>
        <dbReference type="RuleBase" id="RU003476"/>
    </source>
</evidence>
<dbReference type="InterPro" id="IPR015797">
    <property type="entry name" value="NUDIX_hydrolase-like_dom_sf"/>
</dbReference>
<keyword evidence="2 3" id="KW-0378">Hydrolase</keyword>
<feature type="domain" description="Nudix hydrolase" evidence="4">
    <location>
        <begin position="2"/>
        <end position="54"/>
    </location>
</feature>